<evidence type="ECO:0000313" key="12">
    <source>
        <dbReference type="Proteomes" id="UP000829999"/>
    </source>
</evidence>
<dbReference type="GO" id="GO:0046872">
    <property type="term" value="F:metal ion binding"/>
    <property type="evidence" value="ECO:0007669"/>
    <property type="project" value="UniProtKB-KW"/>
</dbReference>
<dbReference type="CDD" id="cd00470">
    <property type="entry name" value="PTPS"/>
    <property type="match status" value="1"/>
</dbReference>
<dbReference type="InterPro" id="IPR038418">
    <property type="entry name" value="6-PTP_synth/QueD_sf"/>
</dbReference>
<name>A0A2H1WJT7_SPOFR</name>
<evidence type="ECO:0000256" key="2">
    <source>
        <dbReference type="ARBA" id="ARBA00005126"/>
    </source>
</evidence>
<organism evidence="11">
    <name type="scientific">Spodoptera frugiperda</name>
    <name type="common">Fall armyworm</name>
    <dbReference type="NCBI Taxonomy" id="7108"/>
    <lineage>
        <taxon>Eukaryota</taxon>
        <taxon>Metazoa</taxon>
        <taxon>Ecdysozoa</taxon>
        <taxon>Arthropoda</taxon>
        <taxon>Hexapoda</taxon>
        <taxon>Insecta</taxon>
        <taxon>Pterygota</taxon>
        <taxon>Neoptera</taxon>
        <taxon>Endopterygota</taxon>
        <taxon>Lepidoptera</taxon>
        <taxon>Glossata</taxon>
        <taxon>Ditrysia</taxon>
        <taxon>Noctuoidea</taxon>
        <taxon>Noctuidae</taxon>
        <taxon>Amphipyrinae</taxon>
        <taxon>Spodoptera</taxon>
    </lineage>
</organism>
<dbReference type="CTD" id="136035496"/>
<proteinExistence type="inferred from homology"/>
<evidence type="ECO:0000256" key="10">
    <source>
        <dbReference type="SAM" id="MobiDB-lite"/>
    </source>
</evidence>
<evidence type="ECO:0000313" key="11">
    <source>
        <dbReference type="EMBL" id="SOQ53340.1"/>
    </source>
</evidence>
<evidence type="ECO:0000256" key="7">
    <source>
        <dbReference type="ARBA" id="ARBA00022833"/>
    </source>
</evidence>
<dbReference type="GO" id="GO:0005739">
    <property type="term" value="C:mitochondrion"/>
    <property type="evidence" value="ECO:0007669"/>
    <property type="project" value="TreeGrafter"/>
</dbReference>
<dbReference type="PROSITE" id="PS00987">
    <property type="entry name" value="PTPS_1"/>
    <property type="match status" value="1"/>
</dbReference>
<keyword evidence="12" id="KW-1185">Reference proteome</keyword>
<keyword evidence="6" id="KW-0479">Metal-binding</keyword>
<comment type="similarity">
    <text evidence="3">Belongs to the PTPS family.</text>
</comment>
<dbReference type="PANTHER" id="PTHR12589">
    <property type="entry name" value="PYRUVOYL TETRAHYDROBIOPTERIN SYNTHASE"/>
    <property type="match status" value="1"/>
</dbReference>
<dbReference type="EC" id="4.2.3.12" evidence="4"/>
<dbReference type="GeneID" id="118277296"/>
<dbReference type="Gene3D" id="3.30.479.10">
    <property type="entry name" value="6-pyruvoyl tetrahydropterin synthase/QueD"/>
    <property type="match status" value="1"/>
</dbReference>
<evidence type="ECO:0000256" key="1">
    <source>
        <dbReference type="ARBA" id="ARBA00001947"/>
    </source>
</evidence>
<protein>
    <recommendedName>
        <fullName evidence="5">6-pyruvoyl tetrahydrobiopterin synthase</fullName>
        <ecNumber evidence="4">4.2.3.12</ecNumber>
    </recommendedName>
</protein>
<dbReference type="GO" id="GO:0003874">
    <property type="term" value="F:6-pyruvoyltetrahydropterin synthase activity"/>
    <property type="evidence" value="ECO:0007669"/>
    <property type="project" value="UniProtKB-EC"/>
</dbReference>
<dbReference type="Pfam" id="PF01242">
    <property type="entry name" value="PTPS"/>
    <property type="match status" value="1"/>
</dbReference>
<dbReference type="EMBL" id="ODYU01009133">
    <property type="protein sequence ID" value="SOQ53340.1"/>
    <property type="molecule type" value="Genomic_DNA"/>
</dbReference>
<keyword evidence="8" id="KW-0783">Tetrahydrobiopterin biosynthesis</keyword>
<sequence>MTPTPLPIVSITRRETFSACHRLHSPVLSDEENKKIFGKCNNPNGHGHNYVVLVTVKGPVDPSTGMVMNVHDLKEYIKVAIMDPLDHKNLDKDVPYFKNVVSTTENLAIYIWDRLVSVMEKPQLLHEVKILETEKNHIVYRGGSTYPRKKFDASKVHPNVQHNVSSDSD</sequence>
<dbReference type="PROSITE" id="PS00988">
    <property type="entry name" value="PTPS_2"/>
    <property type="match status" value="1"/>
</dbReference>
<dbReference type="OrthoDB" id="14045at2759"/>
<reference evidence="11" key="1">
    <citation type="submission" date="2016-07" db="EMBL/GenBank/DDBJ databases">
        <authorList>
            <person name="Bretaudeau A."/>
        </authorList>
    </citation>
    <scope>NUCLEOTIDE SEQUENCE</scope>
    <source>
        <strain evidence="11">Rice</strain>
        <tissue evidence="11">Whole body</tissue>
    </source>
</reference>
<dbReference type="UniPathway" id="UPA00849">
    <property type="reaction ID" value="UER00819"/>
</dbReference>
<dbReference type="AlphaFoldDB" id="A0A2H1WJT7"/>
<reference evidence="13" key="2">
    <citation type="submission" date="2025-04" db="UniProtKB">
        <authorList>
            <consortium name="RefSeq"/>
        </authorList>
    </citation>
    <scope>IDENTIFICATION</scope>
    <source>
        <tissue evidence="13">Whole larval tissue</tissue>
    </source>
</reference>
<evidence type="ECO:0000313" key="13">
    <source>
        <dbReference type="RefSeq" id="XP_035451915.2"/>
    </source>
</evidence>
<evidence type="ECO:0000256" key="6">
    <source>
        <dbReference type="ARBA" id="ARBA00022723"/>
    </source>
</evidence>
<evidence type="ECO:0000256" key="4">
    <source>
        <dbReference type="ARBA" id="ARBA00013100"/>
    </source>
</evidence>
<keyword evidence="9" id="KW-0456">Lyase</keyword>
<comment type="pathway">
    <text evidence="2">Cofactor biosynthesis; tetrahydrobiopterin biosynthesis; tetrahydrobiopterin from 7,8-dihydroneopterin triphosphate: step 1/3.</text>
</comment>
<dbReference type="FunFam" id="3.30.479.10:FF:000003">
    <property type="entry name" value="6-pyruvoyl tetrahydrobiopterin synthase"/>
    <property type="match status" value="1"/>
</dbReference>
<accession>A0A2H1WJT7</accession>
<dbReference type="SUPFAM" id="SSF55620">
    <property type="entry name" value="Tetrahydrobiopterin biosynthesis enzymes-like"/>
    <property type="match status" value="1"/>
</dbReference>
<dbReference type="RefSeq" id="XP_035451915.2">
    <property type="nucleotide sequence ID" value="XM_035596022.2"/>
</dbReference>
<evidence type="ECO:0000256" key="3">
    <source>
        <dbReference type="ARBA" id="ARBA00009164"/>
    </source>
</evidence>
<dbReference type="InterPro" id="IPR022469">
    <property type="entry name" value="PTPS_His_AS"/>
</dbReference>
<dbReference type="Proteomes" id="UP000829999">
    <property type="component" value="Chromosome 15"/>
</dbReference>
<feature type="region of interest" description="Disordered" evidence="10">
    <location>
        <begin position="150"/>
        <end position="169"/>
    </location>
</feature>
<gene>
    <name evidence="13" type="primary">LOC118277296</name>
    <name evidence="11" type="ORF">SFRICE_017659</name>
</gene>
<dbReference type="InterPro" id="IPR007115">
    <property type="entry name" value="6-PTP_synth/QueD"/>
</dbReference>
<keyword evidence="7" id="KW-0862">Zinc</keyword>
<dbReference type="GO" id="GO:0006729">
    <property type="term" value="P:tetrahydrobiopterin biosynthetic process"/>
    <property type="evidence" value="ECO:0007669"/>
    <property type="project" value="UniProtKB-UniPathway"/>
</dbReference>
<evidence type="ECO:0000256" key="5">
    <source>
        <dbReference type="ARBA" id="ARBA00015587"/>
    </source>
</evidence>
<dbReference type="PANTHER" id="PTHR12589:SF7">
    <property type="entry name" value="6-PYRUVOYL TETRAHYDROBIOPTERIN SYNTHASE"/>
    <property type="match status" value="1"/>
</dbReference>
<feature type="compositionally biased region" description="Polar residues" evidence="10">
    <location>
        <begin position="160"/>
        <end position="169"/>
    </location>
</feature>
<evidence type="ECO:0000256" key="9">
    <source>
        <dbReference type="ARBA" id="ARBA00023239"/>
    </source>
</evidence>
<dbReference type="InterPro" id="IPR022470">
    <property type="entry name" value="PTPS_Cys_AS"/>
</dbReference>
<evidence type="ECO:0000256" key="8">
    <source>
        <dbReference type="ARBA" id="ARBA00023007"/>
    </source>
</evidence>
<comment type="cofactor">
    <cofactor evidence="1">
        <name>Zn(2+)</name>
        <dbReference type="ChEBI" id="CHEBI:29105"/>
    </cofactor>
</comment>